<dbReference type="GO" id="GO:0071555">
    <property type="term" value="P:cell wall organization"/>
    <property type="evidence" value="ECO:0007669"/>
    <property type="project" value="UniProtKB-KW"/>
</dbReference>
<dbReference type="UniPathway" id="UPA00632"/>
<comment type="function">
    <text evidence="5">Catalyzes the conversion of GlcNAc-PP-undecaprenol into ManNAc-GlcNAc-PP-undecaprenol, the first committed lipid intermediate in the de novo synthesis of teichoic acid.</text>
</comment>
<evidence type="ECO:0000256" key="2">
    <source>
        <dbReference type="ARBA" id="ARBA00022679"/>
    </source>
</evidence>
<gene>
    <name evidence="6" type="ordered locus">Sgly_3264</name>
</gene>
<dbReference type="AlphaFoldDB" id="F0T299"/>
<dbReference type="PANTHER" id="PTHR34136:SF1">
    <property type="entry name" value="UDP-N-ACETYL-D-MANNOSAMINURONIC ACID TRANSFERASE"/>
    <property type="match status" value="1"/>
</dbReference>
<dbReference type="GO" id="GO:0047244">
    <property type="term" value="F:N-acetylglucosaminyldiphosphoundecaprenol N-acetyl-beta-D-mannosaminyltransferase activity"/>
    <property type="evidence" value="ECO:0007669"/>
    <property type="project" value="UniProtKB-UniRule"/>
</dbReference>
<organism evidence="6 7">
    <name type="scientific">Syntrophobotulus glycolicus (strain DSM 8271 / FlGlyR)</name>
    <dbReference type="NCBI Taxonomy" id="645991"/>
    <lineage>
        <taxon>Bacteria</taxon>
        <taxon>Bacillati</taxon>
        <taxon>Bacillota</taxon>
        <taxon>Clostridia</taxon>
        <taxon>Eubacteriales</taxon>
        <taxon>Desulfitobacteriaceae</taxon>
        <taxon>Syntrophobotulus</taxon>
    </lineage>
</organism>
<comment type="similarity">
    <text evidence="5">Belongs to the glycosyltransferase 26 family. TagA/TarA subfamily.</text>
</comment>
<evidence type="ECO:0000256" key="1">
    <source>
        <dbReference type="ARBA" id="ARBA00022676"/>
    </source>
</evidence>
<dbReference type="EC" id="2.4.1.187" evidence="5"/>
<dbReference type="CDD" id="cd06533">
    <property type="entry name" value="Glyco_transf_WecG_TagA"/>
    <property type="match status" value="1"/>
</dbReference>
<evidence type="ECO:0000256" key="4">
    <source>
        <dbReference type="ARBA" id="ARBA00023316"/>
    </source>
</evidence>
<comment type="catalytic activity">
    <reaction evidence="5">
        <text>UDP-N-acetyl-alpha-D-mannosamine + N-acetyl-alpha-D-glucosaminyl-di-trans,octa-cis-undecaprenyl diphosphate = N-acetyl-beta-D-mannosaminyl-(1-&gt;4)-N-acetyl-alpha-D-glucosaminyl di-trans,octa-cis-undecaprenyl diphosphate + UDP + H(+)</text>
        <dbReference type="Rhea" id="RHEA:16053"/>
        <dbReference type="ChEBI" id="CHEBI:15378"/>
        <dbReference type="ChEBI" id="CHEBI:58223"/>
        <dbReference type="ChEBI" id="CHEBI:62959"/>
        <dbReference type="ChEBI" id="CHEBI:68623"/>
        <dbReference type="ChEBI" id="CHEBI:132210"/>
        <dbReference type="EC" id="2.4.1.187"/>
    </reaction>
</comment>
<reference evidence="6 7" key="1">
    <citation type="journal article" date="2011" name="Stand. Genomic Sci.">
        <title>Complete genome sequence of Syntrophobotulus glycolicus type strain (FlGlyR).</title>
        <authorList>
            <person name="Han C."/>
            <person name="Mwirichia R."/>
            <person name="Chertkov O."/>
            <person name="Held B."/>
            <person name="Lapidus A."/>
            <person name="Nolan M."/>
            <person name="Lucas S."/>
            <person name="Hammon N."/>
            <person name="Deshpande S."/>
            <person name="Cheng J.F."/>
            <person name="Tapia R."/>
            <person name="Goodwin L."/>
            <person name="Pitluck S."/>
            <person name="Huntemann M."/>
            <person name="Liolios K."/>
            <person name="Ivanova N."/>
            <person name="Pagani I."/>
            <person name="Mavromatis K."/>
            <person name="Ovchinikova G."/>
            <person name="Pati A."/>
            <person name="Chen A."/>
            <person name="Palaniappan K."/>
            <person name="Land M."/>
            <person name="Hauser L."/>
            <person name="Brambilla E.M."/>
            <person name="Rohde M."/>
            <person name="Spring S."/>
            <person name="Sikorski J."/>
            <person name="Goker M."/>
            <person name="Woyke T."/>
            <person name="Bristow J."/>
            <person name="Eisen J.A."/>
            <person name="Markowitz V."/>
            <person name="Hugenholtz P."/>
            <person name="Kyrpides N.C."/>
            <person name="Klenk H.P."/>
            <person name="Detter J.C."/>
        </authorList>
    </citation>
    <scope>NUCLEOTIDE SEQUENCE [LARGE SCALE GENOMIC DNA]</scope>
    <source>
        <strain evidence="7">DSM 8271 / FlGlyR</strain>
    </source>
</reference>
<comment type="pathway">
    <text evidence="5">Cell wall biogenesis; teichoic acid biosynthesis.</text>
</comment>
<protein>
    <recommendedName>
        <fullName evidence="5">N-acetylglucosaminyldiphosphoundecaprenol N-acetyl-beta-D-mannosaminyltransferase</fullName>
        <ecNumber evidence="5">2.4.1.187</ecNumber>
    </recommendedName>
    <alternativeName>
        <fullName evidence="5">N-acetylmannosaminyltransferase</fullName>
    </alternativeName>
    <alternativeName>
        <fullName evidence="5">UDP-N-acetylmannosamine transferase</fullName>
    </alternativeName>
    <alternativeName>
        <fullName evidence="5">UDP-N-acetylmannosamine:N-acetylglucosaminyl pyrophosphorylundecaprenol N-acetylmannosaminyltransferase</fullName>
    </alternativeName>
</protein>
<dbReference type="NCBIfam" id="TIGR00696">
    <property type="entry name" value="wecG_tagA_cpsF"/>
    <property type="match status" value="1"/>
</dbReference>
<dbReference type="InterPro" id="IPR004629">
    <property type="entry name" value="WecG_TagA_CpsF"/>
</dbReference>
<evidence type="ECO:0000256" key="3">
    <source>
        <dbReference type="ARBA" id="ARBA00022944"/>
    </source>
</evidence>
<dbReference type="eggNOG" id="COG1922">
    <property type="taxonomic scope" value="Bacteria"/>
</dbReference>
<dbReference type="OrthoDB" id="9771846at2"/>
<keyword evidence="3 5" id="KW-0777">Teichoic acid biosynthesis</keyword>
<dbReference type="STRING" id="645991.Sgly_3264"/>
<dbReference type="Proteomes" id="UP000007488">
    <property type="component" value="Chromosome"/>
</dbReference>
<proteinExistence type="inferred from homology"/>
<accession>F0T299</accession>
<dbReference type="HAMAP" id="MF_02070">
    <property type="entry name" value="TagA_TarA"/>
    <property type="match status" value="1"/>
</dbReference>
<dbReference type="RefSeq" id="WP_013626252.1">
    <property type="nucleotide sequence ID" value="NC_015172.1"/>
</dbReference>
<sequence length="245" mass="27726">MDEVNILGVRIDGFRMSEVLTLVCQTIKSKKHLRIVTANPEILFRAEKNEELRNIVNGADLILADGVGIIWAAKVLEGVRLERLTGIDLATEIMAAADVEGRKVFLLGSKPGVAEEAASFLSKKYEKVQFMTHHGYFGKDEEEEIIGRIRNFSPDILLVGLGAPKQEQWIYNHPDLAYVSMGVGGSFDVLSGQVKRAPLWVRRLGLEWLYRLVSEPSRFKRQSILPVFVFAILRQKVKKNRPRQR</sequence>
<name>F0T299_SYNGF</name>
<keyword evidence="7" id="KW-1185">Reference proteome</keyword>
<dbReference type="GO" id="GO:0019350">
    <property type="term" value="P:teichoic acid biosynthetic process"/>
    <property type="evidence" value="ECO:0007669"/>
    <property type="project" value="UniProtKB-UniRule"/>
</dbReference>
<evidence type="ECO:0000313" key="6">
    <source>
        <dbReference type="EMBL" id="ADY57527.1"/>
    </source>
</evidence>
<dbReference type="Pfam" id="PF03808">
    <property type="entry name" value="Glyco_tran_WecG"/>
    <property type="match status" value="1"/>
</dbReference>
<keyword evidence="1 5" id="KW-0328">Glycosyltransferase</keyword>
<evidence type="ECO:0000313" key="7">
    <source>
        <dbReference type="Proteomes" id="UP000007488"/>
    </source>
</evidence>
<dbReference type="InterPro" id="IPR034714">
    <property type="entry name" value="TagA_TarA"/>
</dbReference>
<evidence type="ECO:0000256" key="5">
    <source>
        <dbReference type="HAMAP-Rule" id="MF_02070"/>
    </source>
</evidence>
<dbReference type="PANTHER" id="PTHR34136">
    <property type="match status" value="1"/>
</dbReference>
<dbReference type="EMBL" id="CP002547">
    <property type="protein sequence ID" value="ADY57527.1"/>
    <property type="molecule type" value="Genomic_DNA"/>
</dbReference>
<dbReference type="HOGENOM" id="CLU_063203_3_1_9"/>
<dbReference type="KEGG" id="sgy:Sgly_3264"/>
<keyword evidence="4 5" id="KW-0961">Cell wall biogenesis/degradation</keyword>
<reference evidence="7" key="2">
    <citation type="submission" date="2011-02" db="EMBL/GenBank/DDBJ databases">
        <title>The complete genome of Syntrophobotulus glycolicus DSM 8271.</title>
        <authorList>
            <person name="Lucas S."/>
            <person name="Copeland A."/>
            <person name="Lapidus A."/>
            <person name="Bruce D."/>
            <person name="Goodwin L."/>
            <person name="Pitluck S."/>
            <person name="Kyrpides N."/>
            <person name="Mavromatis K."/>
            <person name="Pagani I."/>
            <person name="Ivanova N."/>
            <person name="Mikhailova N."/>
            <person name="Chertkov O."/>
            <person name="Held B."/>
            <person name="Detter J.C."/>
            <person name="Tapia R."/>
            <person name="Han C."/>
            <person name="Land M."/>
            <person name="Hauser L."/>
            <person name="Markowitz V."/>
            <person name="Cheng J.-F."/>
            <person name="Hugenholtz P."/>
            <person name="Woyke T."/>
            <person name="Wu D."/>
            <person name="Spring S."/>
            <person name="Schroeder M."/>
            <person name="Brambilla E."/>
            <person name="Klenk H.-P."/>
            <person name="Eisen J.A."/>
        </authorList>
    </citation>
    <scope>NUCLEOTIDE SEQUENCE [LARGE SCALE GENOMIC DNA]</scope>
    <source>
        <strain evidence="7">DSM 8271 / FlGlyR</strain>
    </source>
</reference>
<keyword evidence="2 5" id="KW-0808">Transferase</keyword>